<evidence type="ECO:0000256" key="6">
    <source>
        <dbReference type="ARBA" id="ARBA00023274"/>
    </source>
</evidence>
<sequence>MIKSGTFKSLLRRHKNVLHFCQLSSAAQPQSDPKSHSFRTDENDPLKHTLDHVGQYYRVPQNECKVYLYGGLPKSYEIQTKTFNETCLMVRKPSVDIINCLKGLDYTKPAVRFVLFGKKGSGKSLTMAHVLHYAQKAGFLLVHVPWLGNWMRNPKELSSSETREGFYDLNLDAAAWLVHFKSQNEHLLSAPELKTTREHVWSKRESTPKDSSLLELIDHGINRLKYASECVLALAEELKQLTKAGNCKTLVAIDGFNAFFYPKTRVFKEKKEVVPPNKITLTEAFLSLTKFDWNNAAIVVTVDEIAIAEEDHKSHFPRYLLGKEGFEHLDPFVPVFVDAYSPKELTSCMDYYRERKWVRYFPQQDEELASLSAYNPYKLMKLCISL</sequence>
<dbReference type="OMA" id="DITNYDW"/>
<dbReference type="GO" id="GO:0006915">
    <property type="term" value="P:apoptotic process"/>
    <property type="evidence" value="ECO:0007669"/>
    <property type="project" value="InterPro"/>
</dbReference>
<dbReference type="STRING" id="7070.D6WFH0"/>
<dbReference type="KEGG" id="tca:656004"/>
<evidence type="ECO:0000313" key="10">
    <source>
        <dbReference type="Proteomes" id="UP000007266"/>
    </source>
</evidence>
<dbReference type="eggNOG" id="KOG3928">
    <property type="taxonomic scope" value="Eukaryota"/>
</dbReference>
<dbReference type="FunCoup" id="D6WFH0">
    <property type="interactions" value="1377"/>
</dbReference>
<proteinExistence type="inferred from homology"/>
<evidence type="ECO:0000256" key="5">
    <source>
        <dbReference type="ARBA" id="ARBA00023128"/>
    </source>
</evidence>
<keyword evidence="4 9" id="KW-0689">Ribosomal protein</keyword>
<dbReference type="OrthoDB" id="274828at2759"/>
<dbReference type="EMBL" id="KQ971327">
    <property type="protein sequence ID" value="EFA00920.1"/>
    <property type="molecule type" value="Genomic_DNA"/>
</dbReference>
<dbReference type="AlphaFoldDB" id="D6WFH0"/>
<evidence type="ECO:0000256" key="2">
    <source>
        <dbReference type="ARBA" id="ARBA00009863"/>
    </source>
</evidence>
<evidence type="ECO:0000313" key="9">
    <source>
        <dbReference type="EMBL" id="EFA00920.1"/>
    </source>
</evidence>
<dbReference type="PANTHER" id="PTHR12810">
    <property type="entry name" value="MITOCHONDRIAL 28S RIBOSOMAL PROTEIN S29"/>
    <property type="match status" value="1"/>
</dbReference>
<dbReference type="PhylomeDB" id="D6WFH0"/>
<evidence type="ECO:0000256" key="8">
    <source>
        <dbReference type="SAM" id="MobiDB-lite"/>
    </source>
</evidence>
<evidence type="ECO:0000256" key="1">
    <source>
        <dbReference type="ARBA" id="ARBA00004173"/>
    </source>
</evidence>
<keyword evidence="6" id="KW-0687">Ribonucleoprotein</keyword>
<gene>
    <name evidence="9" type="primary">AUGUSTUS-3.0.2_03826</name>
    <name evidence="9" type="ORF">TcasGA2_TC003826</name>
</gene>
<dbReference type="PRINTS" id="PR01716">
    <property type="entry name" value="DEATHASSOCP3"/>
</dbReference>
<dbReference type="PANTHER" id="PTHR12810:SF0">
    <property type="entry name" value="SMALL RIBOSOMAL SUBUNIT PROTEIN MS29"/>
    <property type="match status" value="1"/>
</dbReference>
<reference evidence="9 10" key="2">
    <citation type="journal article" date="2010" name="Nucleic Acids Res.">
        <title>BeetleBase in 2010: revisions to provide comprehensive genomic information for Tribolium castaneum.</title>
        <authorList>
            <person name="Kim H.S."/>
            <person name="Murphy T."/>
            <person name="Xia J."/>
            <person name="Caragea D."/>
            <person name="Park Y."/>
            <person name="Beeman R.W."/>
            <person name="Lorenzen M.D."/>
            <person name="Butcher S."/>
            <person name="Manak J.R."/>
            <person name="Brown S.J."/>
        </authorList>
    </citation>
    <scope>GENOME REANNOTATION</scope>
    <source>
        <strain evidence="9 10">Georgia GA2</strain>
    </source>
</reference>
<dbReference type="InParanoid" id="D6WFH0"/>
<keyword evidence="10" id="KW-1185">Reference proteome</keyword>
<evidence type="ECO:0000256" key="4">
    <source>
        <dbReference type="ARBA" id="ARBA00022980"/>
    </source>
</evidence>
<dbReference type="InterPro" id="IPR008092">
    <property type="entry name" value="Ribosomal_mS29_met"/>
</dbReference>
<feature type="region of interest" description="Disordered" evidence="8">
    <location>
        <begin position="25"/>
        <end position="44"/>
    </location>
</feature>
<keyword evidence="3" id="KW-0809">Transit peptide</keyword>
<evidence type="ECO:0000256" key="7">
    <source>
        <dbReference type="ARBA" id="ARBA00035140"/>
    </source>
</evidence>
<comment type="similarity">
    <text evidence="2">Belongs to the mitochondrion-specific ribosomal protein mS29 family.</text>
</comment>
<dbReference type="Pfam" id="PF10236">
    <property type="entry name" value="DAP3"/>
    <property type="match status" value="1"/>
</dbReference>
<dbReference type="GO" id="GO:0003735">
    <property type="term" value="F:structural constituent of ribosome"/>
    <property type="evidence" value="ECO:0000318"/>
    <property type="project" value="GO_Central"/>
</dbReference>
<accession>D6WFH0</accession>
<organism evidence="9 10">
    <name type="scientific">Tribolium castaneum</name>
    <name type="common">Red flour beetle</name>
    <dbReference type="NCBI Taxonomy" id="7070"/>
    <lineage>
        <taxon>Eukaryota</taxon>
        <taxon>Metazoa</taxon>
        <taxon>Ecdysozoa</taxon>
        <taxon>Arthropoda</taxon>
        <taxon>Hexapoda</taxon>
        <taxon>Insecta</taxon>
        <taxon>Pterygota</taxon>
        <taxon>Neoptera</taxon>
        <taxon>Endopterygota</taxon>
        <taxon>Coleoptera</taxon>
        <taxon>Polyphaga</taxon>
        <taxon>Cucujiformia</taxon>
        <taxon>Tenebrionidae</taxon>
        <taxon>Tenebrionidae incertae sedis</taxon>
        <taxon>Tribolium</taxon>
    </lineage>
</organism>
<comment type="subcellular location">
    <subcellularLocation>
        <location evidence="1">Mitochondrion</location>
    </subcellularLocation>
</comment>
<dbReference type="GO" id="GO:0005763">
    <property type="term" value="C:mitochondrial small ribosomal subunit"/>
    <property type="evidence" value="ECO:0000318"/>
    <property type="project" value="GO_Central"/>
</dbReference>
<reference evidence="9 10" key="1">
    <citation type="journal article" date="2008" name="Nature">
        <title>The genome of the model beetle and pest Tribolium castaneum.</title>
        <authorList>
            <consortium name="Tribolium Genome Sequencing Consortium"/>
            <person name="Richards S."/>
            <person name="Gibbs R.A."/>
            <person name="Weinstock G.M."/>
            <person name="Brown S.J."/>
            <person name="Denell R."/>
            <person name="Beeman R.W."/>
            <person name="Gibbs R."/>
            <person name="Beeman R.W."/>
            <person name="Brown S.J."/>
            <person name="Bucher G."/>
            <person name="Friedrich M."/>
            <person name="Grimmelikhuijzen C.J."/>
            <person name="Klingler M."/>
            <person name="Lorenzen M."/>
            <person name="Richards S."/>
            <person name="Roth S."/>
            <person name="Schroder R."/>
            <person name="Tautz D."/>
            <person name="Zdobnov E.M."/>
            <person name="Muzny D."/>
            <person name="Gibbs R.A."/>
            <person name="Weinstock G.M."/>
            <person name="Attaway T."/>
            <person name="Bell S."/>
            <person name="Buhay C.J."/>
            <person name="Chandrabose M.N."/>
            <person name="Chavez D."/>
            <person name="Clerk-Blankenburg K.P."/>
            <person name="Cree A."/>
            <person name="Dao M."/>
            <person name="Davis C."/>
            <person name="Chacko J."/>
            <person name="Dinh H."/>
            <person name="Dugan-Rocha S."/>
            <person name="Fowler G."/>
            <person name="Garner T.T."/>
            <person name="Garnes J."/>
            <person name="Gnirke A."/>
            <person name="Hawes A."/>
            <person name="Hernandez J."/>
            <person name="Hines S."/>
            <person name="Holder M."/>
            <person name="Hume J."/>
            <person name="Jhangiani S.N."/>
            <person name="Joshi V."/>
            <person name="Khan Z.M."/>
            <person name="Jackson L."/>
            <person name="Kovar C."/>
            <person name="Kowis A."/>
            <person name="Lee S."/>
            <person name="Lewis L.R."/>
            <person name="Margolis J."/>
            <person name="Morgan M."/>
            <person name="Nazareth L.V."/>
            <person name="Nguyen N."/>
            <person name="Okwuonu G."/>
            <person name="Parker D."/>
            <person name="Richards S."/>
            <person name="Ruiz S.J."/>
            <person name="Santibanez J."/>
            <person name="Savard J."/>
            <person name="Scherer S.E."/>
            <person name="Schneider B."/>
            <person name="Sodergren E."/>
            <person name="Tautz D."/>
            <person name="Vattahil S."/>
            <person name="Villasana D."/>
            <person name="White C.S."/>
            <person name="Wright R."/>
            <person name="Park Y."/>
            <person name="Beeman R.W."/>
            <person name="Lord J."/>
            <person name="Oppert B."/>
            <person name="Lorenzen M."/>
            <person name="Brown S."/>
            <person name="Wang L."/>
            <person name="Savard J."/>
            <person name="Tautz D."/>
            <person name="Richards S."/>
            <person name="Weinstock G."/>
            <person name="Gibbs R.A."/>
            <person name="Liu Y."/>
            <person name="Worley K."/>
            <person name="Weinstock G."/>
            <person name="Elsik C.G."/>
            <person name="Reese J.T."/>
            <person name="Elhaik E."/>
            <person name="Landan G."/>
            <person name="Graur D."/>
            <person name="Arensburger P."/>
            <person name="Atkinson P."/>
            <person name="Beeman R.W."/>
            <person name="Beidler J."/>
            <person name="Brown S.J."/>
            <person name="Demuth J.P."/>
            <person name="Drury D.W."/>
            <person name="Du Y.Z."/>
            <person name="Fujiwara H."/>
            <person name="Lorenzen M."/>
            <person name="Maselli V."/>
            <person name="Osanai M."/>
            <person name="Park Y."/>
            <person name="Robertson H.M."/>
            <person name="Tu Z."/>
            <person name="Wang J.J."/>
            <person name="Wang S."/>
            <person name="Richards S."/>
            <person name="Song H."/>
            <person name="Zhang L."/>
            <person name="Sodergren E."/>
            <person name="Werner D."/>
            <person name="Stanke M."/>
            <person name="Morgenstern B."/>
            <person name="Solovyev V."/>
            <person name="Kosarev P."/>
            <person name="Brown G."/>
            <person name="Chen H.C."/>
            <person name="Ermolaeva O."/>
            <person name="Hlavina W."/>
            <person name="Kapustin Y."/>
            <person name="Kiryutin B."/>
            <person name="Kitts P."/>
            <person name="Maglott D."/>
            <person name="Pruitt K."/>
            <person name="Sapojnikov V."/>
            <person name="Souvorov A."/>
            <person name="Mackey A.J."/>
            <person name="Waterhouse R.M."/>
            <person name="Wyder S."/>
            <person name="Zdobnov E.M."/>
            <person name="Zdobnov E.M."/>
            <person name="Wyder S."/>
            <person name="Kriventseva E.V."/>
            <person name="Kadowaki T."/>
            <person name="Bork P."/>
            <person name="Aranda M."/>
            <person name="Bao R."/>
            <person name="Beermann A."/>
            <person name="Berns N."/>
            <person name="Bolognesi R."/>
            <person name="Bonneton F."/>
            <person name="Bopp D."/>
            <person name="Brown S.J."/>
            <person name="Bucher G."/>
            <person name="Butts T."/>
            <person name="Chaumot A."/>
            <person name="Denell R.E."/>
            <person name="Ferrier D.E."/>
            <person name="Friedrich M."/>
            <person name="Gordon C.M."/>
            <person name="Jindra M."/>
            <person name="Klingler M."/>
            <person name="Lan Q."/>
            <person name="Lattorff H.M."/>
            <person name="Laudet V."/>
            <person name="von Levetsow C."/>
            <person name="Liu Z."/>
            <person name="Lutz R."/>
            <person name="Lynch J.A."/>
            <person name="da Fonseca R.N."/>
            <person name="Posnien N."/>
            <person name="Reuter R."/>
            <person name="Roth S."/>
            <person name="Savard J."/>
            <person name="Schinko J.B."/>
            <person name="Schmitt C."/>
            <person name="Schoppmeier M."/>
            <person name="Schroder R."/>
            <person name="Shippy T.D."/>
            <person name="Simonnet F."/>
            <person name="Marques-Souza H."/>
            <person name="Tautz D."/>
            <person name="Tomoyasu Y."/>
            <person name="Trauner J."/>
            <person name="Van der Zee M."/>
            <person name="Vervoort M."/>
            <person name="Wittkopp N."/>
            <person name="Wimmer E.A."/>
            <person name="Yang X."/>
            <person name="Jones A.K."/>
            <person name="Sattelle D.B."/>
            <person name="Ebert P.R."/>
            <person name="Nelson D."/>
            <person name="Scott J.G."/>
            <person name="Beeman R.W."/>
            <person name="Muthukrishnan S."/>
            <person name="Kramer K.J."/>
            <person name="Arakane Y."/>
            <person name="Beeman R.W."/>
            <person name="Zhu Q."/>
            <person name="Hogenkamp D."/>
            <person name="Dixit R."/>
            <person name="Oppert B."/>
            <person name="Jiang H."/>
            <person name="Zou Z."/>
            <person name="Marshall J."/>
            <person name="Elpidina E."/>
            <person name="Vinokurov K."/>
            <person name="Oppert C."/>
            <person name="Zou Z."/>
            <person name="Evans J."/>
            <person name="Lu Z."/>
            <person name="Zhao P."/>
            <person name="Sumathipala N."/>
            <person name="Altincicek B."/>
            <person name="Vilcinskas A."/>
            <person name="Williams M."/>
            <person name="Hultmark D."/>
            <person name="Hetru C."/>
            <person name="Jiang H."/>
            <person name="Grimmelikhuijzen C.J."/>
            <person name="Hauser F."/>
            <person name="Cazzamali G."/>
            <person name="Williamson M."/>
            <person name="Park Y."/>
            <person name="Li B."/>
            <person name="Tanaka Y."/>
            <person name="Predel R."/>
            <person name="Neupert S."/>
            <person name="Schachtner J."/>
            <person name="Verleyen P."/>
            <person name="Raible F."/>
            <person name="Bork P."/>
            <person name="Friedrich M."/>
            <person name="Walden K.K."/>
            <person name="Robertson H.M."/>
            <person name="Angeli S."/>
            <person name="Foret S."/>
            <person name="Bucher G."/>
            <person name="Schuetz S."/>
            <person name="Maleszka R."/>
            <person name="Wimmer E.A."/>
            <person name="Beeman R.W."/>
            <person name="Lorenzen M."/>
            <person name="Tomoyasu Y."/>
            <person name="Miller S.C."/>
            <person name="Grossmann D."/>
            <person name="Bucher G."/>
        </authorList>
    </citation>
    <scope>NUCLEOTIDE SEQUENCE [LARGE SCALE GENOMIC DNA]</scope>
    <source>
        <strain evidence="9 10">Georgia GA2</strain>
    </source>
</reference>
<protein>
    <recommendedName>
        <fullName evidence="7">Small ribosomal subunit protein mS29</fullName>
    </recommendedName>
</protein>
<feature type="compositionally biased region" description="Basic and acidic residues" evidence="8">
    <location>
        <begin position="33"/>
        <end position="44"/>
    </location>
</feature>
<dbReference type="InterPro" id="IPR019368">
    <property type="entry name" value="Ribosomal_mS29"/>
</dbReference>
<name>D6WFH0_TRICA</name>
<dbReference type="Proteomes" id="UP000007266">
    <property type="component" value="Linkage group 3"/>
</dbReference>
<keyword evidence="5" id="KW-0496">Mitochondrion</keyword>
<dbReference type="HOGENOM" id="CLU_048181_0_0_1"/>
<evidence type="ECO:0000256" key="3">
    <source>
        <dbReference type="ARBA" id="ARBA00022946"/>
    </source>
</evidence>